<evidence type="ECO:0000256" key="11">
    <source>
        <dbReference type="ARBA" id="ARBA00048359"/>
    </source>
</evidence>
<dbReference type="Proteomes" id="UP000316253">
    <property type="component" value="Unassembled WGS sequence"/>
</dbReference>
<proteinExistence type="predicted"/>
<keyword evidence="5" id="KW-0547">Nucleotide-binding</keyword>
<feature type="domain" description="Methionyl/Valyl/Leucyl/Isoleucyl-tRNA synthetase anticodon-binding" evidence="14">
    <location>
        <begin position="683"/>
        <end position="801"/>
    </location>
</feature>
<dbReference type="Gene3D" id="3.40.50.620">
    <property type="entry name" value="HUPs"/>
    <property type="match status" value="2"/>
</dbReference>
<dbReference type="InterPro" id="IPR014729">
    <property type="entry name" value="Rossmann-like_a/b/a_fold"/>
</dbReference>
<protein>
    <recommendedName>
        <fullName evidence="1 12">Isoleucine--tRNA ligase</fullName>
        <ecNumber evidence="1 12">6.1.1.5</ecNumber>
    </recommendedName>
</protein>
<evidence type="ECO:0000256" key="7">
    <source>
        <dbReference type="ARBA" id="ARBA00022840"/>
    </source>
</evidence>
<keyword evidence="3" id="KW-0436">Ligase</keyword>
<dbReference type="Pfam" id="PF08264">
    <property type="entry name" value="Anticodon_1"/>
    <property type="match status" value="1"/>
</dbReference>
<dbReference type="SUPFAM" id="SSF52374">
    <property type="entry name" value="Nucleotidylyl transferase"/>
    <property type="match status" value="1"/>
</dbReference>
<dbReference type="PANTHER" id="PTHR42780:SF1">
    <property type="entry name" value="ISOLEUCINE--TRNA LIGASE, CYTOPLASMIC"/>
    <property type="match status" value="1"/>
</dbReference>
<keyword evidence="6" id="KW-0862">Zinc</keyword>
<dbReference type="GO" id="GO:0005737">
    <property type="term" value="C:cytoplasm"/>
    <property type="evidence" value="ECO:0007669"/>
    <property type="project" value="UniProtKB-UniRule"/>
</dbReference>
<evidence type="ECO:0000256" key="4">
    <source>
        <dbReference type="ARBA" id="ARBA00022723"/>
    </source>
</evidence>
<dbReference type="InterPro" id="IPR002300">
    <property type="entry name" value="aa-tRNA-synth_Ia"/>
</dbReference>
<dbReference type="InterPro" id="IPR009008">
    <property type="entry name" value="Val/Leu/Ile-tRNA-synth_edit"/>
</dbReference>
<dbReference type="PRINTS" id="PR00984">
    <property type="entry name" value="TRNASYNTHILE"/>
</dbReference>
<dbReference type="GO" id="GO:0004822">
    <property type="term" value="F:isoleucine-tRNA ligase activity"/>
    <property type="evidence" value="ECO:0007669"/>
    <property type="project" value="UniProtKB-UniRule"/>
</dbReference>
<sequence>MSDKPTPKASIYAERELAILEQWRERSTFARLQASRLQANAAPFIFFEGPPTTNAKPALHHVLGRVIKDIICRYQTMRGHYVPRQSGYDTHGLPVELMVEKELGLTNKSAVEAYGIAKFNQRCREIVWQNKADWDSLTERIGYWIEGENPYITYDNDYIESVWWAISQIQAKGALYRDFKILPFCTRCGTGLSLAEVAQGYQDIQSRTAVVKFRLMDQPASVLAWTTTPWTLLGNVALAVNPELTYCLVEQNDERFYLADSCLKILVGEYLVIKTVPGSLLVGLEYLPLFETPNLVKLTGKQAYRILAAEWVTAEDGTGVVHTAVMYGEDDFNLGQAHDLPLHHTVDETGHFTADCGQFAGLSVVEAVEPILSQLQSRGQLYREISYKHSYPHCWRCQTALLYYARESWFIRIDDQLRQRLVELNQEIVWEPAHIRDGRFGKWLSGLRDWAISRNRYWGTPLPIWVCDLNPEHYQVISSIDELVDRSGQARPDDLHRPFIDEYHLPCDRPGCTGRSSRVSEVLDVWFDSGAMPFAAKHYPFANQALFESQAVADFISEGVDQTRGWFNTLHIISTLLFDRPAYRSVICLNHLLDQHGHKMSKSKGNIVDPVALIEQHGVDAVRFYFSSVNRPGENKTFAEPAVAEVNRKVINLWHNVWQYYQTYQGIASEFLKPVLPRDQWLDGWLKAYLKQQELTICQALDRLDILTASRAVASTIETISTVYLQLSRARRDSELLPSLAHALKQSAILAAPFLPFNSEIIYQAITGTDDSVHTMLLQPEPLTETEQGYLVLMVQIEEALSEGLRQRVEAKRKVRQPLAKFTIQWPANFRNLTGSERAALTELVASRLNCLTVELVASANESPNYILDTTLTPELEQLGLERELIRTVQEWRKALGAEPGQTIAVELALTSSLANSLTAEQWQHIASLTHLTIDQQIVEAADLANDPLAFNVNQERISLTQK</sequence>
<dbReference type="InterPro" id="IPR023586">
    <property type="entry name" value="Ile-tRNA-ligase_type2"/>
</dbReference>
<dbReference type="AlphaFoldDB" id="A0A554JC62"/>
<organism evidence="15 16">
    <name type="scientific">Candidatus Berkelbacteria bacterium Gr01-1014_85</name>
    <dbReference type="NCBI Taxonomy" id="2017150"/>
    <lineage>
        <taxon>Bacteria</taxon>
        <taxon>Candidatus Berkelbacteria</taxon>
    </lineage>
</organism>
<dbReference type="EC" id="6.1.1.5" evidence="1 12"/>
<keyword evidence="4" id="KW-0479">Metal-binding</keyword>
<evidence type="ECO:0000256" key="1">
    <source>
        <dbReference type="ARBA" id="ARBA00013165"/>
    </source>
</evidence>
<comment type="catalytic activity">
    <reaction evidence="11">
        <text>tRNA(Ile) + L-isoleucine + ATP = L-isoleucyl-tRNA(Ile) + AMP + diphosphate</text>
        <dbReference type="Rhea" id="RHEA:11060"/>
        <dbReference type="Rhea" id="RHEA-COMP:9666"/>
        <dbReference type="Rhea" id="RHEA-COMP:9695"/>
        <dbReference type="ChEBI" id="CHEBI:30616"/>
        <dbReference type="ChEBI" id="CHEBI:33019"/>
        <dbReference type="ChEBI" id="CHEBI:58045"/>
        <dbReference type="ChEBI" id="CHEBI:78442"/>
        <dbReference type="ChEBI" id="CHEBI:78528"/>
        <dbReference type="ChEBI" id="CHEBI:456215"/>
        <dbReference type="EC" id="6.1.1.5"/>
    </reaction>
</comment>
<evidence type="ECO:0000256" key="2">
    <source>
        <dbReference type="ARBA" id="ARBA00022490"/>
    </source>
</evidence>
<dbReference type="CDD" id="cd00818">
    <property type="entry name" value="IleRS_core"/>
    <property type="match status" value="1"/>
</dbReference>
<evidence type="ECO:0000256" key="5">
    <source>
        <dbReference type="ARBA" id="ARBA00022741"/>
    </source>
</evidence>
<keyword evidence="7" id="KW-0067">ATP-binding</keyword>
<dbReference type="GO" id="GO:0005524">
    <property type="term" value="F:ATP binding"/>
    <property type="evidence" value="ECO:0007669"/>
    <property type="project" value="UniProtKB-KW"/>
</dbReference>
<keyword evidence="9 15" id="KW-0030">Aminoacyl-tRNA synthetase</keyword>
<dbReference type="SUPFAM" id="SSF50677">
    <property type="entry name" value="ValRS/IleRS/LeuRS editing domain"/>
    <property type="match status" value="1"/>
</dbReference>
<dbReference type="InterPro" id="IPR009080">
    <property type="entry name" value="tRNAsynth_Ia_anticodon-bd"/>
</dbReference>
<keyword evidence="8" id="KW-0648">Protein biosynthesis</keyword>
<evidence type="ECO:0000313" key="15">
    <source>
        <dbReference type="EMBL" id="TSC65919.1"/>
    </source>
</evidence>
<dbReference type="Pfam" id="PF00133">
    <property type="entry name" value="tRNA-synt_1"/>
    <property type="match status" value="1"/>
</dbReference>
<gene>
    <name evidence="15" type="ORF">CEO22_292</name>
</gene>
<dbReference type="InterPro" id="IPR002301">
    <property type="entry name" value="Ile-tRNA-ligase"/>
</dbReference>
<evidence type="ECO:0000259" key="14">
    <source>
        <dbReference type="Pfam" id="PF08264"/>
    </source>
</evidence>
<dbReference type="NCBIfam" id="TIGR00392">
    <property type="entry name" value="ileS"/>
    <property type="match status" value="1"/>
</dbReference>
<evidence type="ECO:0000256" key="8">
    <source>
        <dbReference type="ARBA" id="ARBA00022917"/>
    </source>
</evidence>
<keyword evidence="2" id="KW-0963">Cytoplasm</keyword>
<dbReference type="GO" id="GO:0002161">
    <property type="term" value="F:aminoacyl-tRNA deacylase activity"/>
    <property type="evidence" value="ECO:0007669"/>
    <property type="project" value="InterPro"/>
</dbReference>
<comment type="caution">
    <text evidence="15">The sequence shown here is derived from an EMBL/GenBank/DDBJ whole genome shotgun (WGS) entry which is preliminary data.</text>
</comment>
<evidence type="ECO:0000256" key="10">
    <source>
        <dbReference type="ARBA" id="ARBA00025217"/>
    </source>
</evidence>
<dbReference type="EMBL" id="VMFD01000022">
    <property type="protein sequence ID" value="TSC65919.1"/>
    <property type="molecule type" value="Genomic_DNA"/>
</dbReference>
<feature type="domain" description="Aminoacyl-tRNA synthetase class Ia" evidence="13">
    <location>
        <begin position="19"/>
        <end position="628"/>
    </location>
</feature>
<evidence type="ECO:0000256" key="3">
    <source>
        <dbReference type="ARBA" id="ARBA00022598"/>
    </source>
</evidence>
<evidence type="ECO:0000256" key="9">
    <source>
        <dbReference type="ARBA" id="ARBA00023146"/>
    </source>
</evidence>
<name>A0A554JC62_9BACT</name>
<dbReference type="GO" id="GO:0006428">
    <property type="term" value="P:isoleucyl-tRNA aminoacylation"/>
    <property type="evidence" value="ECO:0007669"/>
    <property type="project" value="UniProtKB-UniRule"/>
</dbReference>
<dbReference type="FunFam" id="3.40.50.620:FF:000075">
    <property type="entry name" value="Isoleucine--tRNA ligase"/>
    <property type="match status" value="1"/>
</dbReference>
<comment type="function">
    <text evidence="10">Catalyzes the attachment of isoleucine to tRNA(Ile). As IleRS can inadvertently accommodate and process structurally similar amino acids such as valine, to avoid such errors it has two additional distinct tRNA(Ile)-dependent editing activities. One activity is designated as 'pretransfer' editing and involves the hydrolysis of activated Val-AMP. The other activity is designated 'posttransfer' editing and involves deacylation of mischarged Val-tRNA(Ile).</text>
</comment>
<evidence type="ECO:0000313" key="16">
    <source>
        <dbReference type="Proteomes" id="UP000316253"/>
    </source>
</evidence>
<evidence type="ECO:0000256" key="12">
    <source>
        <dbReference type="NCBIfam" id="TIGR00392"/>
    </source>
</evidence>
<evidence type="ECO:0000259" key="13">
    <source>
        <dbReference type="Pfam" id="PF00133"/>
    </source>
</evidence>
<accession>A0A554JC62</accession>
<reference evidence="15 16" key="1">
    <citation type="submission" date="2017-08" db="EMBL/GenBank/DDBJ databases">
        <title>Mechanisms for carbon and nitrogen cycling indicate functional differentiation within the Candidate Phyla Radiation.</title>
        <authorList>
            <person name="Danczak R.E."/>
            <person name="Johnston M.D."/>
            <person name="Kenah C."/>
            <person name="Slattery M."/>
            <person name="Wrighton K.C."/>
            <person name="Wilkins M.J."/>
        </authorList>
    </citation>
    <scope>NUCLEOTIDE SEQUENCE [LARGE SCALE GENOMIC DNA]</scope>
    <source>
        <strain evidence="15">Gr01-1014_85</strain>
    </source>
</reference>
<dbReference type="Gene3D" id="1.10.730.10">
    <property type="entry name" value="Isoleucyl-tRNA Synthetase, Domain 1"/>
    <property type="match status" value="1"/>
</dbReference>
<evidence type="ECO:0000256" key="6">
    <source>
        <dbReference type="ARBA" id="ARBA00022833"/>
    </source>
</evidence>
<dbReference type="SUPFAM" id="SSF47323">
    <property type="entry name" value="Anticodon-binding domain of a subclass of class I aminoacyl-tRNA synthetases"/>
    <property type="match status" value="1"/>
</dbReference>
<dbReference type="InterPro" id="IPR013155">
    <property type="entry name" value="M/V/L/I-tRNA-synth_anticd-bd"/>
</dbReference>
<dbReference type="GO" id="GO:0046872">
    <property type="term" value="F:metal ion binding"/>
    <property type="evidence" value="ECO:0007669"/>
    <property type="project" value="UniProtKB-KW"/>
</dbReference>
<dbReference type="PANTHER" id="PTHR42780">
    <property type="entry name" value="SOLEUCYL-TRNA SYNTHETASE"/>
    <property type="match status" value="1"/>
</dbReference>